<keyword evidence="4" id="KW-0175">Coiled coil</keyword>
<dbReference type="PRINTS" id="PR00007">
    <property type="entry name" value="COMPLEMNTC1Q"/>
</dbReference>
<feature type="coiled-coil region" evidence="4">
    <location>
        <begin position="87"/>
        <end position="121"/>
    </location>
</feature>
<dbReference type="InterPro" id="IPR050822">
    <property type="entry name" value="Cerebellin_Synaptic_Org"/>
</dbReference>
<evidence type="ECO:0000313" key="6">
    <source>
        <dbReference type="EMBL" id="CAJ1085920.1"/>
    </source>
</evidence>
<reference evidence="6" key="1">
    <citation type="submission" date="2023-08" db="EMBL/GenBank/DDBJ databases">
        <authorList>
            <person name="Alioto T."/>
            <person name="Alioto T."/>
            <person name="Gomez Garrido J."/>
        </authorList>
    </citation>
    <scope>NUCLEOTIDE SEQUENCE</scope>
</reference>
<protein>
    <submittedName>
        <fullName evidence="6">Complement C1q-like protein 3</fullName>
    </submittedName>
</protein>
<dbReference type="AlphaFoldDB" id="A0AAV1HJY0"/>
<evidence type="ECO:0000256" key="4">
    <source>
        <dbReference type="SAM" id="Coils"/>
    </source>
</evidence>
<dbReference type="EMBL" id="OY660886">
    <property type="protein sequence ID" value="CAJ1085920.1"/>
    <property type="molecule type" value="Genomic_DNA"/>
</dbReference>
<gene>
    <name evidence="6" type="ORF">XNOV1_A024120</name>
</gene>
<dbReference type="Gene3D" id="2.60.120.40">
    <property type="match status" value="1"/>
</dbReference>
<evidence type="ECO:0000256" key="1">
    <source>
        <dbReference type="ARBA" id="ARBA00004613"/>
    </source>
</evidence>
<evidence type="ECO:0000259" key="5">
    <source>
        <dbReference type="PROSITE" id="PS50871"/>
    </source>
</evidence>
<keyword evidence="7" id="KW-1185">Reference proteome</keyword>
<name>A0AAV1HJY0_XYRNO</name>
<dbReference type="PANTHER" id="PTHR22923">
    <property type="entry name" value="CEREBELLIN-RELATED"/>
    <property type="match status" value="1"/>
</dbReference>
<keyword evidence="2" id="KW-0964">Secreted</keyword>
<accession>A0AAV1HJY0</accession>
<organism evidence="6 7">
    <name type="scientific">Xyrichtys novacula</name>
    <name type="common">Pearly razorfish</name>
    <name type="synonym">Hemipteronotus novacula</name>
    <dbReference type="NCBI Taxonomy" id="13765"/>
    <lineage>
        <taxon>Eukaryota</taxon>
        <taxon>Metazoa</taxon>
        <taxon>Chordata</taxon>
        <taxon>Craniata</taxon>
        <taxon>Vertebrata</taxon>
        <taxon>Euteleostomi</taxon>
        <taxon>Actinopterygii</taxon>
        <taxon>Neopterygii</taxon>
        <taxon>Teleostei</taxon>
        <taxon>Neoteleostei</taxon>
        <taxon>Acanthomorphata</taxon>
        <taxon>Eupercaria</taxon>
        <taxon>Labriformes</taxon>
        <taxon>Labridae</taxon>
        <taxon>Xyrichtys</taxon>
    </lineage>
</organism>
<keyword evidence="3" id="KW-0732">Signal</keyword>
<dbReference type="SUPFAM" id="SSF49842">
    <property type="entry name" value="TNF-like"/>
    <property type="match status" value="1"/>
</dbReference>
<dbReference type="SMART" id="SM00110">
    <property type="entry name" value="C1Q"/>
    <property type="match status" value="1"/>
</dbReference>
<dbReference type="InterPro" id="IPR008983">
    <property type="entry name" value="Tumour_necrosis_fac-like_dom"/>
</dbReference>
<dbReference type="Pfam" id="PF00386">
    <property type="entry name" value="C1q"/>
    <property type="match status" value="1"/>
</dbReference>
<dbReference type="GO" id="GO:0005576">
    <property type="term" value="C:extracellular region"/>
    <property type="evidence" value="ECO:0007669"/>
    <property type="project" value="UniProtKB-SubCell"/>
</dbReference>
<evidence type="ECO:0000313" key="7">
    <source>
        <dbReference type="Proteomes" id="UP001178508"/>
    </source>
</evidence>
<proteinExistence type="predicted"/>
<evidence type="ECO:0000256" key="2">
    <source>
        <dbReference type="ARBA" id="ARBA00022525"/>
    </source>
</evidence>
<comment type="subcellular location">
    <subcellularLocation>
        <location evidence="1">Secreted</location>
    </subcellularLocation>
</comment>
<dbReference type="PROSITE" id="PS50871">
    <property type="entry name" value="C1Q"/>
    <property type="match status" value="1"/>
</dbReference>
<feature type="domain" description="C1q" evidence="5">
    <location>
        <begin position="121"/>
        <end position="258"/>
    </location>
</feature>
<dbReference type="Proteomes" id="UP001178508">
    <property type="component" value="Chromosome 23"/>
</dbReference>
<evidence type="ECO:0000256" key="3">
    <source>
        <dbReference type="ARBA" id="ARBA00022729"/>
    </source>
</evidence>
<dbReference type="InterPro" id="IPR001073">
    <property type="entry name" value="C1q_dom"/>
</dbReference>
<sequence length="258" mass="28407">MHLIGGQNAIGHHEILFNEPGGSQQSKLRSLVPETTWKMNFNILFGFFLLFCVSISAQENSSAPETGSCVPNMCNLLQEFGAMTEKLKAVEARLQDSETTLKNTQTRLSDSENQIRELKNIEETKVVFSATLGGPGRNIGPFNTYTTLIFRRVITNIGNAYNAATGIFTAPVAGVYYFSMFLHAGGFRTGAMLLFKNSKLMLQIYEHPSNSDRSDNGGNAGFLLLQRGDQVYVQLPVGSHVWANNYSTTFSGFLANLV</sequence>
<dbReference type="PANTHER" id="PTHR22923:SF102">
    <property type="entry name" value="CEREBELLIN 13-RELATED"/>
    <property type="match status" value="1"/>
</dbReference>